<gene>
    <name evidence="2" type="ORF">RclHR1_05520005</name>
</gene>
<proteinExistence type="predicted"/>
<reference evidence="2 3" key="1">
    <citation type="submission" date="2017-11" db="EMBL/GenBank/DDBJ databases">
        <title>The genome of Rhizophagus clarus HR1 reveals common genetic basis of auxotrophy among arbuscular mycorrhizal fungi.</title>
        <authorList>
            <person name="Kobayashi Y."/>
        </authorList>
    </citation>
    <scope>NUCLEOTIDE SEQUENCE [LARGE SCALE GENOMIC DNA]</scope>
    <source>
        <strain evidence="2 3">HR1</strain>
    </source>
</reference>
<dbReference type="Gene3D" id="3.30.710.10">
    <property type="entry name" value="Potassium Channel Kv1.1, Chain A"/>
    <property type="match status" value="1"/>
</dbReference>
<organism evidence="2 3">
    <name type="scientific">Rhizophagus clarus</name>
    <dbReference type="NCBI Taxonomy" id="94130"/>
    <lineage>
        <taxon>Eukaryota</taxon>
        <taxon>Fungi</taxon>
        <taxon>Fungi incertae sedis</taxon>
        <taxon>Mucoromycota</taxon>
        <taxon>Glomeromycotina</taxon>
        <taxon>Glomeromycetes</taxon>
        <taxon>Glomerales</taxon>
        <taxon>Glomeraceae</taxon>
        <taxon>Rhizophagus</taxon>
    </lineage>
</organism>
<evidence type="ECO:0000259" key="1">
    <source>
        <dbReference type="Pfam" id="PF02214"/>
    </source>
</evidence>
<keyword evidence="3" id="KW-1185">Reference proteome</keyword>
<dbReference type="GO" id="GO:0051260">
    <property type="term" value="P:protein homooligomerization"/>
    <property type="evidence" value="ECO:0007669"/>
    <property type="project" value="InterPro"/>
</dbReference>
<dbReference type="AlphaFoldDB" id="A0A2Z6SF96"/>
<dbReference type="Pfam" id="PF02214">
    <property type="entry name" value="BTB_2"/>
    <property type="match status" value="1"/>
</dbReference>
<sequence length="277" mass="31350">MSKKTVIFNVGGTTFEIKKDSFDAYPNSSLYKLVNRSSSSSSFSSRFSSNKSSTQTIFLDHNPFAFSVILDYIRYKRLCIPKNVTREIVELQLREFGLGDDIKLSDKSSSEIEDDLPSYEQALNGFSASDGIALKDAAMLAVFRRIDTLISDVILPYLNRHAKRGHQQVTFYLTPNIITKNITTELEHINDPHEWVQLSTSSSSVDKDDSLKNDLPDLQFLLQKRETLDQLRDLIISKSGVKKCTVNKVEISHRSENEFGLFSSKSCDIVQIFVTIV</sequence>
<dbReference type="EMBL" id="BEXD01003929">
    <property type="protein sequence ID" value="GBC04117.1"/>
    <property type="molecule type" value="Genomic_DNA"/>
</dbReference>
<dbReference type="STRING" id="94130.A0A2Z6SF96"/>
<comment type="caution">
    <text evidence="2">The sequence shown here is derived from an EMBL/GenBank/DDBJ whole genome shotgun (WGS) entry which is preliminary data.</text>
</comment>
<protein>
    <recommendedName>
        <fullName evidence="1">Potassium channel tetramerisation-type BTB domain-containing protein</fullName>
    </recommendedName>
</protein>
<feature type="domain" description="Potassium channel tetramerisation-type BTB" evidence="1">
    <location>
        <begin position="6"/>
        <end position="98"/>
    </location>
</feature>
<name>A0A2Z6SF96_9GLOM</name>
<dbReference type="Proteomes" id="UP000247702">
    <property type="component" value="Unassembled WGS sequence"/>
</dbReference>
<dbReference type="InterPro" id="IPR003131">
    <property type="entry name" value="T1-type_BTB"/>
</dbReference>
<accession>A0A2Z6SF96</accession>
<evidence type="ECO:0000313" key="2">
    <source>
        <dbReference type="EMBL" id="GBC04117.1"/>
    </source>
</evidence>
<evidence type="ECO:0000313" key="3">
    <source>
        <dbReference type="Proteomes" id="UP000247702"/>
    </source>
</evidence>
<dbReference type="SUPFAM" id="SSF54695">
    <property type="entry name" value="POZ domain"/>
    <property type="match status" value="1"/>
</dbReference>
<dbReference type="InterPro" id="IPR011333">
    <property type="entry name" value="SKP1/BTB/POZ_sf"/>
</dbReference>